<protein>
    <submittedName>
        <fullName evidence="1">Uncharacterized protein</fullName>
    </submittedName>
</protein>
<gene>
    <name evidence="1" type="ORF">BDY19DRAFT_118815</name>
</gene>
<organism evidence="1 2">
    <name type="scientific">Irpex rosettiformis</name>
    <dbReference type="NCBI Taxonomy" id="378272"/>
    <lineage>
        <taxon>Eukaryota</taxon>
        <taxon>Fungi</taxon>
        <taxon>Dikarya</taxon>
        <taxon>Basidiomycota</taxon>
        <taxon>Agaricomycotina</taxon>
        <taxon>Agaricomycetes</taxon>
        <taxon>Polyporales</taxon>
        <taxon>Irpicaceae</taxon>
        <taxon>Irpex</taxon>
    </lineage>
</organism>
<keyword evidence="2" id="KW-1185">Reference proteome</keyword>
<name>A0ACB8U6U1_9APHY</name>
<dbReference type="EMBL" id="MU274910">
    <property type="protein sequence ID" value="KAI0089680.1"/>
    <property type="molecule type" value="Genomic_DNA"/>
</dbReference>
<evidence type="ECO:0000313" key="2">
    <source>
        <dbReference type="Proteomes" id="UP001055072"/>
    </source>
</evidence>
<sequence length="558" mass="63312">MPSIHQTVGVLDLDESKLRGDPFGIDDGSHPLFVHENYDVENRNLTGLTTERTIGPIPSVKFSSPSFPAGTESGHQLTGAFSLHNFRQLDVRAPSSTMIPPELFNEILFHVGYQYRHKLWHDTVTLGKTGVRRMYEGIVTCSLVCRHWANQCRRHLFSGARILISSSDEAETLIGYGAGGCPTLVPVHTLIKGIEVVQRYGTRSFCHRLYIFKSKLYLEFFALRLVGPVPHDLPPQVRDTPHWSLPPSKITPPSLLPFRKVRVEDVWMPSFVHVCKYARHFGCACYIDFERFTWDASERDLQVLSRRRRRDSRRIRDTASCYMTISAIRCTDNLYLCLQAARTHAQSLMRTLPDDQCQWVVALMMWFRESYASYFDDPNPHCAVASNYSRKLQSSIIDFSLGVEGSQWDLDLTFDDDYAIAEESSQTSDTHVVGISWSVKRRDKANAKTDFNIDVGILMTHLGRFPMLRAIVLAFESYDDLLMVVGRHRPTPFSPLLSNGSYLLACLRLPRDEFVDVPSSVGAHKTKDYVGIDPITLSPTGQSWEYQLDIVPSLIASL</sequence>
<proteinExistence type="predicted"/>
<evidence type="ECO:0000313" key="1">
    <source>
        <dbReference type="EMBL" id="KAI0089680.1"/>
    </source>
</evidence>
<reference evidence="1" key="1">
    <citation type="journal article" date="2021" name="Environ. Microbiol.">
        <title>Gene family expansions and transcriptome signatures uncover fungal adaptations to wood decay.</title>
        <authorList>
            <person name="Hage H."/>
            <person name="Miyauchi S."/>
            <person name="Viragh M."/>
            <person name="Drula E."/>
            <person name="Min B."/>
            <person name="Chaduli D."/>
            <person name="Navarro D."/>
            <person name="Favel A."/>
            <person name="Norest M."/>
            <person name="Lesage-Meessen L."/>
            <person name="Balint B."/>
            <person name="Merenyi Z."/>
            <person name="de Eugenio L."/>
            <person name="Morin E."/>
            <person name="Martinez A.T."/>
            <person name="Baldrian P."/>
            <person name="Stursova M."/>
            <person name="Martinez M.J."/>
            <person name="Novotny C."/>
            <person name="Magnuson J.K."/>
            <person name="Spatafora J.W."/>
            <person name="Maurice S."/>
            <person name="Pangilinan J."/>
            <person name="Andreopoulos W."/>
            <person name="LaButti K."/>
            <person name="Hundley H."/>
            <person name="Na H."/>
            <person name="Kuo A."/>
            <person name="Barry K."/>
            <person name="Lipzen A."/>
            <person name="Henrissat B."/>
            <person name="Riley R."/>
            <person name="Ahrendt S."/>
            <person name="Nagy L.G."/>
            <person name="Grigoriev I.V."/>
            <person name="Martin F."/>
            <person name="Rosso M.N."/>
        </authorList>
    </citation>
    <scope>NUCLEOTIDE SEQUENCE</scope>
    <source>
        <strain evidence="1">CBS 384.51</strain>
    </source>
</reference>
<dbReference type="Proteomes" id="UP001055072">
    <property type="component" value="Unassembled WGS sequence"/>
</dbReference>
<comment type="caution">
    <text evidence="1">The sequence shown here is derived from an EMBL/GenBank/DDBJ whole genome shotgun (WGS) entry which is preliminary data.</text>
</comment>
<accession>A0ACB8U6U1</accession>